<feature type="compositionally biased region" description="Polar residues" evidence="1">
    <location>
        <begin position="434"/>
        <end position="447"/>
    </location>
</feature>
<organism evidence="2 3">
    <name type="scientific">Pseudoneurospora amorphoporcata</name>
    <dbReference type="NCBI Taxonomy" id="241081"/>
    <lineage>
        <taxon>Eukaryota</taxon>
        <taxon>Fungi</taxon>
        <taxon>Dikarya</taxon>
        <taxon>Ascomycota</taxon>
        <taxon>Pezizomycotina</taxon>
        <taxon>Sordariomycetes</taxon>
        <taxon>Sordariomycetidae</taxon>
        <taxon>Sordariales</taxon>
        <taxon>Sordariaceae</taxon>
        <taxon>Pseudoneurospora</taxon>
    </lineage>
</organism>
<feature type="compositionally biased region" description="Basic residues" evidence="1">
    <location>
        <begin position="364"/>
        <end position="387"/>
    </location>
</feature>
<name>A0AAN6NNZ3_9PEZI</name>
<dbReference type="Proteomes" id="UP001303222">
    <property type="component" value="Unassembled WGS sequence"/>
</dbReference>
<protein>
    <submittedName>
        <fullName evidence="2">Uncharacterized protein</fullName>
    </submittedName>
</protein>
<dbReference type="AlphaFoldDB" id="A0AAN6NNZ3"/>
<feature type="compositionally biased region" description="Low complexity" evidence="1">
    <location>
        <begin position="314"/>
        <end position="324"/>
    </location>
</feature>
<accession>A0AAN6NNZ3</accession>
<evidence type="ECO:0000313" key="2">
    <source>
        <dbReference type="EMBL" id="KAK3949374.1"/>
    </source>
</evidence>
<evidence type="ECO:0000256" key="1">
    <source>
        <dbReference type="SAM" id="MobiDB-lite"/>
    </source>
</evidence>
<feature type="region of interest" description="Disordered" evidence="1">
    <location>
        <begin position="63"/>
        <end position="272"/>
    </location>
</feature>
<reference evidence="2" key="2">
    <citation type="submission" date="2023-06" db="EMBL/GenBank/DDBJ databases">
        <authorList>
            <consortium name="Lawrence Berkeley National Laboratory"/>
            <person name="Mondo S.J."/>
            <person name="Hensen N."/>
            <person name="Bonometti L."/>
            <person name="Westerberg I."/>
            <person name="Brannstrom I.O."/>
            <person name="Guillou S."/>
            <person name="Cros-Aarteil S."/>
            <person name="Calhoun S."/>
            <person name="Haridas S."/>
            <person name="Kuo A."/>
            <person name="Pangilinan J."/>
            <person name="Riley R."/>
            <person name="Labutti K."/>
            <person name="Andreopoulos B."/>
            <person name="Lipzen A."/>
            <person name="Chen C."/>
            <person name="Yanf M."/>
            <person name="Daum C."/>
            <person name="Ng V."/>
            <person name="Clum A."/>
            <person name="Steindorff A."/>
            <person name="Ohm R."/>
            <person name="Martin F."/>
            <person name="Silar P."/>
            <person name="Natvig D."/>
            <person name="Lalanne C."/>
            <person name="Gautier V."/>
            <person name="Ament-Velasquez S.L."/>
            <person name="Kruys A."/>
            <person name="Hutchinson M.I."/>
            <person name="Powell A.J."/>
            <person name="Barry K."/>
            <person name="Miller A.N."/>
            <person name="Grigoriev I.V."/>
            <person name="Debuchy R."/>
            <person name="Gladieux P."/>
            <person name="Thoren M.H."/>
            <person name="Johannesson H."/>
        </authorList>
    </citation>
    <scope>NUCLEOTIDE SEQUENCE</scope>
    <source>
        <strain evidence="2">CBS 626.80</strain>
    </source>
</reference>
<dbReference type="EMBL" id="MU859217">
    <property type="protein sequence ID" value="KAK3949374.1"/>
    <property type="molecule type" value="Genomic_DNA"/>
</dbReference>
<evidence type="ECO:0000313" key="3">
    <source>
        <dbReference type="Proteomes" id="UP001303222"/>
    </source>
</evidence>
<sequence length="462" mass="50807">MCKVTMTKYGCEHTTKTYRPCEKGHDASTMLGCFSTKAKYCSHPRVEPRGPLEGLCENCRKEAVKKSGRKPRSESKHRISLGRSASVKELPPPKIKVVSGSATGRHEFFQAEPPSRGRSKSKGKSRDTSRPPPLAPRHVPHTAPDKGKGRSTSVPPELTRLPATVYNPNGPSVANFPHDKAAVPPPVGSITSYKNKPLPHVPPNSSKSASTSRSTSHSRNGRPGSSAPPAPPQSRQRSRSQGREQKGKEPAHPVTLGPHPQRPLRGDTIRSDLPKIIAEELRLEQLEREKRERGREPAHQPYIKIGFKPHEHTQQQQTGQVSHSQPHHYPPSASKHIEIDHFFGGSHNSSGSRSTSKTRERSSSRSRAHGKDKHHDKHDKRDKKHQKQPSTASSLMNKIRAGLGGSDDNGDDSDSDSSIWACSTSRAIERRESTLPSRNTSRRTSVSHGGHGGFYMHGALQI</sequence>
<feature type="non-terminal residue" evidence="2">
    <location>
        <position position="462"/>
    </location>
</feature>
<reference evidence="2" key="1">
    <citation type="journal article" date="2023" name="Mol. Phylogenet. Evol.">
        <title>Genome-scale phylogeny and comparative genomics of the fungal order Sordariales.</title>
        <authorList>
            <person name="Hensen N."/>
            <person name="Bonometti L."/>
            <person name="Westerberg I."/>
            <person name="Brannstrom I.O."/>
            <person name="Guillou S."/>
            <person name="Cros-Aarteil S."/>
            <person name="Calhoun S."/>
            <person name="Haridas S."/>
            <person name="Kuo A."/>
            <person name="Mondo S."/>
            <person name="Pangilinan J."/>
            <person name="Riley R."/>
            <person name="LaButti K."/>
            <person name="Andreopoulos B."/>
            <person name="Lipzen A."/>
            <person name="Chen C."/>
            <person name="Yan M."/>
            <person name="Daum C."/>
            <person name="Ng V."/>
            <person name="Clum A."/>
            <person name="Steindorff A."/>
            <person name="Ohm R.A."/>
            <person name="Martin F."/>
            <person name="Silar P."/>
            <person name="Natvig D.O."/>
            <person name="Lalanne C."/>
            <person name="Gautier V."/>
            <person name="Ament-Velasquez S.L."/>
            <person name="Kruys A."/>
            <person name="Hutchinson M.I."/>
            <person name="Powell A.J."/>
            <person name="Barry K."/>
            <person name="Miller A.N."/>
            <person name="Grigoriev I.V."/>
            <person name="Debuchy R."/>
            <person name="Gladieux P."/>
            <person name="Hiltunen Thoren M."/>
            <person name="Johannesson H."/>
        </authorList>
    </citation>
    <scope>NUCLEOTIDE SEQUENCE</scope>
    <source>
        <strain evidence="2">CBS 626.80</strain>
    </source>
</reference>
<keyword evidence="3" id="KW-1185">Reference proteome</keyword>
<feature type="compositionally biased region" description="Basic and acidic residues" evidence="1">
    <location>
        <begin position="241"/>
        <end position="251"/>
    </location>
</feature>
<feature type="region of interest" description="Disordered" evidence="1">
    <location>
        <begin position="287"/>
        <end position="462"/>
    </location>
</feature>
<feature type="compositionally biased region" description="Basic and acidic residues" evidence="1">
    <location>
        <begin position="287"/>
        <end position="298"/>
    </location>
</feature>
<feature type="compositionally biased region" description="Low complexity" evidence="1">
    <location>
        <begin position="205"/>
        <end position="225"/>
    </location>
</feature>
<proteinExistence type="predicted"/>
<feature type="compositionally biased region" description="Basic and acidic residues" evidence="1">
    <location>
        <begin position="63"/>
        <end position="77"/>
    </location>
</feature>
<gene>
    <name evidence="2" type="ORF">QBC32DRAFT_378777</name>
</gene>
<comment type="caution">
    <text evidence="2">The sequence shown here is derived from an EMBL/GenBank/DDBJ whole genome shotgun (WGS) entry which is preliminary data.</text>
</comment>